<dbReference type="AlphaFoldDB" id="A0A5B0B047"/>
<comment type="caution">
    <text evidence="2">The sequence shown here is derived from an EMBL/GenBank/DDBJ whole genome shotgun (WGS) entry which is preliminary data.</text>
</comment>
<feature type="region of interest" description="Disordered" evidence="1">
    <location>
        <begin position="1"/>
        <end position="29"/>
    </location>
</feature>
<proteinExistence type="predicted"/>
<gene>
    <name evidence="2" type="ORF">FGF04_13620</name>
</gene>
<organism evidence="2 3">
    <name type="scientific">Streptomyces apricus</name>
    <dbReference type="NCBI Taxonomy" id="1828112"/>
    <lineage>
        <taxon>Bacteria</taxon>
        <taxon>Bacillati</taxon>
        <taxon>Actinomycetota</taxon>
        <taxon>Actinomycetes</taxon>
        <taxon>Kitasatosporales</taxon>
        <taxon>Streptomycetaceae</taxon>
        <taxon>Streptomyces</taxon>
    </lineage>
</organism>
<feature type="region of interest" description="Disordered" evidence="1">
    <location>
        <begin position="41"/>
        <end position="63"/>
    </location>
</feature>
<sequence>MGGVADGSAGADGRREHTPSGVATSCDDGILPFGLTPSGSLPCQNRITGDPRTGPDESGMTGPCTEILRKRRKICGERRGAGDRFRVLRASRCLVALNSHHMPVRLIRP</sequence>
<evidence type="ECO:0000313" key="2">
    <source>
        <dbReference type="EMBL" id="KAA0935157.1"/>
    </source>
</evidence>
<accession>A0A5B0B047</accession>
<evidence type="ECO:0000256" key="1">
    <source>
        <dbReference type="SAM" id="MobiDB-lite"/>
    </source>
</evidence>
<protein>
    <submittedName>
        <fullName evidence="2">Uncharacterized protein</fullName>
    </submittedName>
</protein>
<dbReference type="Proteomes" id="UP000324965">
    <property type="component" value="Unassembled WGS sequence"/>
</dbReference>
<dbReference type="EMBL" id="VDFC01000040">
    <property type="protein sequence ID" value="KAA0935157.1"/>
    <property type="molecule type" value="Genomic_DNA"/>
</dbReference>
<feature type="compositionally biased region" description="Low complexity" evidence="1">
    <location>
        <begin position="1"/>
        <end position="11"/>
    </location>
</feature>
<evidence type="ECO:0000313" key="3">
    <source>
        <dbReference type="Proteomes" id="UP000324965"/>
    </source>
</evidence>
<keyword evidence="3" id="KW-1185">Reference proteome</keyword>
<reference evidence="2 3" key="1">
    <citation type="submission" date="2019-05" db="EMBL/GenBank/DDBJ databases">
        <authorList>
            <person name="Hariharan J."/>
            <person name="Choudoir M.J."/>
            <person name="Diebold P."/>
            <person name="Panke-Buisse K."/>
            <person name="Buckley D.H."/>
        </authorList>
    </citation>
    <scope>NUCLEOTIDE SEQUENCE [LARGE SCALE GENOMIC DNA]</scope>
    <source>
        <strain evidence="2 3">SUN51</strain>
    </source>
</reference>
<dbReference type="OrthoDB" id="4324160at2"/>
<name>A0A5B0B047_9ACTN</name>